<proteinExistence type="inferred from homology"/>
<evidence type="ECO:0000256" key="7">
    <source>
        <dbReference type="ARBA" id="ARBA00022989"/>
    </source>
</evidence>
<dbReference type="UniPathway" id="UPA00148"/>
<dbReference type="GO" id="GO:0015420">
    <property type="term" value="F:ABC-type vitamin B12 transporter activity"/>
    <property type="evidence" value="ECO:0007669"/>
    <property type="project" value="UniProtKB-UniRule"/>
</dbReference>
<evidence type="ECO:0000256" key="5">
    <source>
        <dbReference type="ARBA" id="ARBA00022573"/>
    </source>
</evidence>
<dbReference type="PANTHER" id="PTHR34308">
    <property type="entry name" value="COBALAMIN BIOSYNTHESIS PROTEIN CBIB"/>
    <property type="match status" value="1"/>
</dbReference>
<dbReference type="EMBL" id="DTQM01000248">
    <property type="protein sequence ID" value="HGC44145.1"/>
    <property type="molecule type" value="Genomic_DNA"/>
</dbReference>
<accession>A0A8J4HF98</accession>
<keyword evidence="6 9" id="KW-0812">Transmembrane</keyword>
<keyword evidence="5 9" id="KW-0169">Cobalamin biosynthesis</keyword>
<dbReference type="GO" id="GO:0048472">
    <property type="term" value="F:threonine-phosphate decarboxylase activity"/>
    <property type="evidence" value="ECO:0007669"/>
    <property type="project" value="InterPro"/>
</dbReference>
<evidence type="ECO:0000256" key="2">
    <source>
        <dbReference type="ARBA" id="ARBA00004953"/>
    </source>
</evidence>
<dbReference type="InterPro" id="IPR004485">
    <property type="entry name" value="Cobalamin_biosynth_CobD/CbiB"/>
</dbReference>
<comment type="similarity">
    <text evidence="3 9">Belongs to the CobD/CbiB family.</text>
</comment>
<dbReference type="Pfam" id="PF03186">
    <property type="entry name" value="CobD_Cbib"/>
    <property type="match status" value="1"/>
</dbReference>
<comment type="subcellular location">
    <subcellularLocation>
        <location evidence="1 9">Cell membrane</location>
        <topology evidence="1 9">Multi-pass membrane protein</topology>
    </subcellularLocation>
</comment>
<evidence type="ECO:0000256" key="1">
    <source>
        <dbReference type="ARBA" id="ARBA00004651"/>
    </source>
</evidence>
<feature type="transmembrane region" description="Helical" evidence="9">
    <location>
        <begin position="307"/>
        <end position="326"/>
    </location>
</feature>
<organism evidence="10">
    <name type="scientific">Acidicaldus sp</name>
    <dbReference type="NCBI Taxonomy" id="1872105"/>
    <lineage>
        <taxon>Bacteria</taxon>
        <taxon>Pseudomonadati</taxon>
        <taxon>Pseudomonadota</taxon>
        <taxon>Alphaproteobacteria</taxon>
        <taxon>Acetobacterales</taxon>
        <taxon>Acetobacteraceae</taxon>
        <taxon>Acidicaldus</taxon>
    </lineage>
</organism>
<name>A0A8J4HF98_9PROT</name>
<dbReference type="PANTHER" id="PTHR34308:SF1">
    <property type="entry name" value="COBALAMIN BIOSYNTHESIS PROTEIN CBIB"/>
    <property type="match status" value="1"/>
</dbReference>
<gene>
    <name evidence="9 10" type="primary">cobD</name>
    <name evidence="10" type="ORF">ENY07_13145</name>
</gene>
<evidence type="ECO:0000256" key="6">
    <source>
        <dbReference type="ARBA" id="ARBA00022692"/>
    </source>
</evidence>
<evidence type="ECO:0000256" key="9">
    <source>
        <dbReference type="HAMAP-Rule" id="MF_00024"/>
    </source>
</evidence>
<dbReference type="GO" id="GO:0009236">
    <property type="term" value="P:cobalamin biosynthetic process"/>
    <property type="evidence" value="ECO:0007669"/>
    <property type="project" value="UniProtKB-UniRule"/>
</dbReference>
<keyword evidence="8 9" id="KW-0472">Membrane</keyword>
<protein>
    <recommendedName>
        <fullName evidence="9">Cobalamin biosynthesis protein CobD</fullName>
    </recommendedName>
</protein>
<comment type="caution">
    <text evidence="9">Lacks conserved residue(s) required for the propagation of feature annotation.</text>
</comment>
<keyword evidence="4 9" id="KW-1003">Cell membrane</keyword>
<dbReference type="NCBIfam" id="TIGR00380">
    <property type="entry name" value="cobal_cbiB"/>
    <property type="match status" value="1"/>
</dbReference>
<feature type="transmembrane region" description="Helical" evidence="9">
    <location>
        <begin position="93"/>
        <end position="112"/>
    </location>
</feature>
<sequence length="328" mass="34054">MDAIRDHAILLTAALALEAVFSYPAALLRAIGHPAQWLGALIAALERQGNNPALSPARRRAQGAAALAVILLAAVLPAWVLQSAAAYIRPQPLGALALALPAASLFATRGLFVHVRAVATGFAEAGLAGGRAAVAHIVGRNPARLDAAGVVRAAIESLAENFSDAVVAPAFWCLVLGLPGLALYKAANTADSMLGHRTNRLADFGWASARFDDVLNLPAARLAGALLALAAAFARGASPRGAWRAMLRDARRHRSPNAGWPEAAMAGALGLRLAGPRVYGETLVADAWMGDGRAAVTLDDLRRALALYRRAAVLVFCAALFLIFIAPG</sequence>
<comment type="function">
    <text evidence="9">Converts cobyric acid to cobinamide by the addition of aminopropanol on the F carboxylic group.</text>
</comment>
<evidence type="ECO:0000256" key="3">
    <source>
        <dbReference type="ARBA" id="ARBA00006263"/>
    </source>
</evidence>
<evidence type="ECO:0000313" key="10">
    <source>
        <dbReference type="EMBL" id="HGC44145.1"/>
    </source>
</evidence>
<dbReference type="HAMAP" id="MF_00024">
    <property type="entry name" value="CobD_CbiB"/>
    <property type="match status" value="1"/>
</dbReference>
<comment type="pathway">
    <text evidence="2 9">Cofactor biosynthesis; adenosylcobalamin biosynthesis.</text>
</comment>
<feature type="transmembrane region" description="Helical" evidence="9">
    <location>
        <begin position="61"/>
        <end position="81"/>
    </location>
</feature>
<keyword evidence="7 9" id="KW-1133">Transmembrane helix</keyword>
<evidence type="ECO:0000256" key="8">
    <source>
        <dbReference type="ARBA" id="ARBA00023136"/>
    </source>
</evidence>
<feature type="transmembrane region" description="Helical" evidence="9">
    <location>
        <begin position="166"/>
        <end position="184"/>
    </location>
</feature>
<evidence type="ECO:0000256" key="4">
    <source>
        <dbReference type="ARBA" id="ARBA00022475"/>
    </source>
</evidence>
<comment type="caution">
    <text evidence="10">The sequence shown here is derived from an EMBL/GenBank/DDBJ whole genome shotgun (WGS) entry which is preliminary data.</text>
</comment>
<reference evidence="10" key="1">
    <citation type="journal article" date="2020" name="mSystems">
        <title>Genome- and Community-Level Interaction Insights into Carbon Utilization and Element Cycling Functions of Hydrothermarchaeota in Hydrothermal Sediment.</title>
        <authorList>
            <person name="Zhou Z."/>
            <person name="Liu Y."/>
            <person name="Xu W."/>
            <person name="Pan J."/>
            <person name="Luo Z.H."/>
            <person name="Li M."/>
        </authorList>
    </citation>
    <scope>NUCLEOTIDE SEQUENCE</scope>
    <source>
        <strain evidence="10">SpSt-997</strain>
    </source>
</reference>
<dbReference type="AlphaFoldDB" id="A0A8J4HF98"/>
<dbReference type="GO" id="GO:0005886">
    <property type="term" value="C:plasma membrane"/>
    <property type="evidence" value="ECO:0007669"/>
    <property type="project" value="UniProtKB-SubCell"/>
</dbReference>